<evidence type="ECO:0000313" key="2">
    <source>
        <dbReference type="EMBL" id="HGB15609.1"/>
    </source>
</evidence>
<dbReference type="PROSITE" id="PS51186">
    <property type="entry name" value="GNAT"/>
    <property type="match status" value="1"/>
</dbReference>
<dbReference type="EMBL" id="DTHB01000059">
    <property type="protein sequence ID" value="HGB15609.1"/>
    <property type="molecule type" value="Genomic_DNA"/>
</dbReference>
<proteinExistence type="predicted"/>
<accession>A0A7C3WIN4</accession>
<dbReference type="GO" id="GO:0016747">
    <property type="term" value="F:acyltransferase activity, transferring groups other than amino-acyl groups"/>
    <property type="evidence" value="ECO:0007669"/>
    <property type="project" value="InterPro"/>
</dbReference>
<dbReference type="PANTHER" id="PTHR43617">
    <property type="entry name" value="L-AMINO ACID N-ACETYLTRANSFERASE"/>
    <property type="match status" value="1"/>
</dbReference>
<sequence>MFSLKLWLPAITVRLAGRPFPGFRPEVLMPLMPFILAEAPREHRLGIRPAIAQDLPRILEIEHLTFGKQWDYYHFKASLEDIFLVAVDPMSGDIVGFIVACCCKVAQRGVILRIAVHPKYQGRGIATSLIQAVLEKLKKMGLKEVDLDVDVVKAGAIHLYKKMGFQVVEVFSPEAEEDESFYIMRLKLND</sequence>
<dbReference type="InterPro" id="IPR000182">
    <property type="entry name" value="GNAT_dom"/>
</dbReference>
<evidence type="ECO:0000259" key="1">
    <source>
        <dbReference type="PROSITE" id="PS51186"/>
    </source>
</evidence>
<dbReference type="AlphaFoldDB" id="A0A7C3WIN4"/>
<dbReference type="InterPro" id="IPR016181">
    <property type="entry name" value="Acyl_CoA_acyltransferase"/>
</dbReference>
<comment type="caution">
    <text evidence="2">The sequence shown here is derived from an EMBL/GenBank/DDBJ whole genome shotgun (WGS) entry which is preliminary data.</text>
</comment>
<keyword evidence="2" id="KW-0808">Transferase</keyword>
<name>A0A7C3WIN4_9BACT</name>
<dbReference type="InterPro" id="IPR050276">
    <property type="entry name" value="MshD_Acetyltransferase"/>
</dbReference>
<reference evidence="2" key="1">
    <citation type="journal article" date="2020" name="mSystems">
        <title>Genome- and Community-Level Interaction Insights into Carbon Utilization and Element Cycling Functions of Hydrothermarchaeota in Hydrothermal Sediment.</title>
        <authorList>
            <person name="Zhou Z."/>
            <person name="Liu Y."/>
            <person name="Xu W."/>
            <person name="Pan J."/>
            <person name="Luo Z.H."/>
            <person name="Li M."/>
        </authorList>
    </citation>
    <scope>NUCLEOTIDE SEQUENCE [LARGE SCALE GENOMIC DNA]</scope>
    <source>
        <strain evidence="2">SpSt-776</strain>
    </source>
</reference>
<dbReference type="Gene3D" id="3.40.630.30">
    <property type="match status" value="1"/>
</dbReference>
<gene>
    <name evidence="2" type="ORF">ENV62_10305</name>
</gene>
<dbReference type="SUPFAM" id="SSF55729">
    <property type="entry name" value="Acyl-CoA N-acyltransferases (Nat)"/>
    <property type="match status" value="1"/>
</dbReference>
<dbReference type="CDD" id="cd04301">
    <property type="entry name" value="NAT_SF"/>
    <property type="match status" value="1"/>
</dbReference>
<protein>
    <submittedName>
        <fullName evidence="2">N-acetyltransferase</fullName>
    </submittedName>
</protein>
<dbReference type="Pfam" id="PF00583">
    <property type="entry name" value="Acetyltransf_1"/>
    <property type="match status" value="1"/>
</dbReference>
<feature type="domain" description="N-acetyltransferase" evidence="1">
    <location>
        <begin position="45"/>
        <end position="189"/>
    </location>
</feature>
<organism evidence="2">
    <name type="scientific">Desulfobacca acetoxidans</name>
    <dbReference type="NCBI Taxonomy" id="60893"/>
    <lineage>
        <taxon>Bacteria</taxon>
        <taxon>Pseudomonadati</taxon>
        <taxon>Thermodesulfobacteriota</taxon>
        <taxon>Desulfobaccia</taxon>
        <taxon>Desulfobaccales</taxon>
        <taxon>Desulfobaccaceae</taxon>
        <taxon>Desulfobacca</taxon>
    </lineage>
</organism>